<dbReference type="InterPro" id="IPR014757">
    <property type="entry name" value="Tscrpt_reg_IclR_C"/>
</dbReference>
<proteinExistence type="predicted"/>
<evidence type="ECO:0000256" key="2">
    <source>
        <dbReference type="ARBA" id="ARBA00023125"/>
    </source>
</evidence>
<keyword evidence="1" id="KW-0805">Transcription regulation</keyword>
<evidence type="ECO:0000256" key="3">
    <source>
        <dbReference type="ARBA" id="ARBA00023163"/>
    </source>
</evidence>
<gene>
    <name evidence="6" type="ORF">GCM10009104_17880</name>
</gene>
<dbReference type="SUPFAM" id="SSF46785">
    <property type="entry name" value="Winged helix' DNA-binding domain"/>
    <property type="match status" value="1"/>
</dbReference>
<dbReference type="EMBL" id="BAAAET010000002">
    <property type="protein sequence ID" value="GAA0691411.1"/>
    <property type="molecule type" value="Genomic_DNA"/>
</dbReference>
<dbReference type="InterPro" id="IPR036388">
    <property type="entry name" value="WH-like_DNA-bd_sf"/>
</dbReference>
<feature type="domain" description="IclR-ED" evidence="5">
    <location>
        <begin position="60"/>
        <end position="259"/>
    </location>
</feature>
<dbReference type="GO" id="GO:0003677">
    <property type="term" value="F:DNA binding"/>
    <property type="evidence" value="ECO:0007669"/>
    <property type="project" value="UniProtKB-KW"/>
</dbReference>
<dbReference type="SUPFAM" id="SSF55781">
    <property type="entry name" value="GAF domain-like"/>
    <property type="match status" value="1"/>
</dbReference>
<dbReference type="PANTHER" id="PTHR30136:SF23">
    <property type="entry name" value="DNA-BINDING TRANSCRIPTIONAL ACTIVATOR MHPR"/>
    <property type="match status" value="1"/>
</dbReference>
<name>A0ABN1I618_9GAMM</name>
<keyword evidence="7" id="KW-1185">Reference proteome</keyword>
<evidence type="ECO:0000259" key="5">
    <source>
        <dbReference type="PROSITE" id="PS51078"/>
    </source>
</evidence>
<dbReference type="PANTHER" id="PTHR30136">
    <property type="entry name" value="HELIX-TURN-HELIX TRANSCRIPTIONAL REGULATOR, ICLR FAMILY"/>
    <property type="match status" value="1"/>
</dbReference>
<protein>
    <submittedName>
        <fullName evidence="6">DNA-binding transcriptional regulator</fullName>
    </submittedName>
</protein>
<comment type="caution">
    <text evidence="6">The sequence shown here is derived from an EMBL/GenBank/DDBJ whole genome shotgun (WGS) entry which is preliminary data.</text>
</comment>
<evidence type="ECO:0000259" key="4">
    <source>
        <dbReference type="PROSITE" id="PS51077"/>
    </source>
</evidence>
<dbReference type="Proteomes" id="UP001499915">
    <property type="component" value="Unassembled WGS sequence"/>
</dbReference>
<accession>A0ABN1I618</accession>
<feature type="domain" description="HTH iclR-type" evidence="4">
    <location>
        <begin position="5"/>
        <end position="66"/>
    </location>
</feature>
<dbReference type="PROSITE" id="PS51078">
    <property type="entry name" value="ICLR_ED"/>
    <property type="match status" value="1"/>
</dbReference>
<keyword evidence="3" id="KW-0804">Transcription</keyword>
<evidence type="ECO:0000313" key="6">
    <source>
        <dbReference type="EMBL" id="GAA0691411.1"/>
    </source>
</evidence>
<dbReference type="Gene3D" id="3.30.450.40">
    <property type="match status" value="1"/>
</dbReference>
<dbReference type="InterPro" id="IPR005471">
    <property type="entry name" value="Tscrpt_reg_IclR_N"/>
</dbReference>
<dbReference type="Pfam" id="PF01614">
    <property type="entry name" value="IclR_C"/>
    <property type="match status" value="1"/>
</dbReference>
<reference evidence="6 7" key="1">
    <citation type="journal article" date="2019" name="Int. J. Syst. Evol. Microbiol.">
        <title>The Global Catalogue of Microorganisms (GCM) 10K type strain sequencing project: providing services to taxonomists for standard genome sequencing and annotation.</title>
        <authorList>
            <consortium name="The Broad Institute Genomics Platform"/>
            <consortium name="The Broad Institute Genome Sequencing Center for Infectious Disease"/>
            <person name="Wu L."/>
            <person name="Ma J."/>
        </authorList>
    </citation>
    <scope>NUCLEOTIDE SEQUENCE [LARGE SCALE GENOMIC DNA]</scope>
    <source>
        <strain evidence="6 7">JCM 15134</strain>
    </source>
</reference>
<organism evidence="6 7">
    <name type="scientific">Marinobacterium maritimum</name>
    <dbReference type="NCBI Taxonomy" id="500162"/>
    <lineage>
        <taxon>Bacteria</taxon>
        <taxon>Pseudomonadati</taxon>
        <taxon>Pseudomonadota</taxon>
        <taxon>Gammaproteobacteria</taxon>
        <taxon>Oceanospirillales</taxon>
        <taxon>Oceanospirillaceae</taxon>
        <taxon>Marinobacterium</taxon>
    </lineage>
</organism>
<dbReference type="SMART" id="SM00346">
    <property type="entry name" value="HTH_ICLR"/>
    <property type="match status" value="1"/>
</dbReference>
<dbReference type="PROSITE" id="PS51077">
    <property type="entry name" value="HTH_ICLR"/>
    <property type="match status" value="1"/>
</dbReference>
<dbReference type="RefSeq" id="WP_343805029.1">
    <property type="nucleotide sequence ID" value="NZ_BAAAET010000002.1"/>
</dbReference>
<dbReference type="InterPro" id="IPR029016">
    <property type="entry name" value="GAF-like_dom_sf"/>
</dbReference>
<sequence length="264" mass="29324">MVKSIDSLARGLQVVEAIRQQSPASLAELHRQTGISKATLLRILKTLQEAGWVYRALGDSCYRLSFTVSRQMPNNDPGEQLAELAAPIIQELQSRLRWPVDIAMRDGLAMKIVETTRLHSVFILNRQVMGYRPPFLMSGNGRAYLAFCPEEERRSIIAALKAAGGKEGRLACDSVWLQQLLDETRQQGYGVRESSFFGVGTTEGEQIEAIAVPVLHEGKVKATLALSWPQGAISKPEVNQHYFPLLRSAADRLAEQLKIQNISI</sequence>
<evidence type="ECO:0000313" key="7">
    <source>
        <dbReference type="Proteomes" id="UP001499915"/>
    </source>
</evidence>
<keyword evidence="2 6" id="KW-0238">DNA-binding</keyword>
<dbReference type="InterPro" id="IPR036390">
    <property type="entry name" value="WH_DNA-bd_sf"/>
</dbReference>
<dbReference type="Pfam" id="PF09339">
    <property type="entry name" value="HTH_IclR"/>
    <property type="match status" value="1"/>
</dbReference>
<dbReference type="Gene3D" id="1.10.10.10">
    <property type="entry name" value="Winged helix-like DNA-binding domain superfamily/Winged helix DNA-binding domain"/>
    <property type="match status" value="1"/>
</dbReference>
<evidence type="ECO:0000256" key="1">
    <source>
        <dbReference type="ARBA" id="ARBA00023015"/>
    </source>
</evidence>
<dbReference type="InterPro" id="IPR050707">
    <property type="entry name" value="HTH_MetabolicPath_Reg"/>
</dbReference>